<proteinExistence type="predicted"/>
<evidence type="ECO:0000313" key="2">
    <source>
        <dbReference type="Proteomes" id="UP000325313"/>
    </source>
</evidence>
<accession>A0A5B0S6B9</accession>
<name>A0A5B0S6B9_PUCGR</name>
<protein>
    <submittedName>
        <fullName evidence="1">Uncharacterized protein</fullName>
    </submittedName>
</protein>
<evidence type="ECO:0000313" key="1">
    <source>
        <dbReference type="EMBL" id="KAA1132154.1"/>
    </source>
</evidence>
<reference evidence="1 2" key="1">
    <citation type="submission" date="2019-05" db="EMBL/GenBank/DDBJ databases">
        <title>Emergence of the Ug99 lineage of the wheat stem rust pathogen through somatic hybridization.</title>
        <authorList>
            <person name="Li F."/>
            <person name="Upadhyaya N.M."/>
            <person name="Sperschneider J."/>
            <person name="Matny O."/>
            <person name="Nguyen-Phuc H."/>
            <person name="Mago R."/>
            <person name="Raley C."/>
            <person name="Miller M.E."/>
            <person name="Silverstein K.A.T."/>
            <person name="Henningsen E."/>
            <person name="Hirsch C.D."/>
            <person name="Visser B."/>
            <person name="Pretorius Z.A."/>
            <person name="Steffenson B.J."/>
            <person name="Schwessinger B."/>
            <person name="Dodds P.N."/>
            <person name="Figueroa M."/>
        </authorList>
    </citation>
    <scope>NUCLEOTIDE SEQUENCE [LARGE SCALE GENOMIC DNA]</scope>
    <source>
        <strain evidence="1 2">Ug99</strain>
    </source>
</reference>
<gene>
    <name evidence="1" type="ORF">PGTUg99_037496</name>
</gene>
<organism evidence="1 2">
    <name type="scientific">Puccinia graminis f. sp. tritici</name>
    <dbReference type="NCBI Taxonomy" id="56615"/>
    <lineage>
        <taxon>Eukaryota</taxon>
        <taxon>Fungi</taxon>
        <taxon>Dikarya</taxon>
        <taxon>Basidiomycota</taxon>
        <taxon>Pucciniomycotina</taxon>
        <taxon>Pucciniomycetes</taxon>
        <taxon>Pucciniales</taxon>
        <taxon>Pucciniaceae</taxon>
        <taxon>Puccinia</taxon>
    </lineage>
</organism>
<dbReference type="AlphaFoldDB" id="A0A5B0S6B9"/>
<comment type="caution">
    <text evidence="1">The sequence shown here is derived from an EMBL/GenBank/DDBJ whole genome shotgun (WGS) entry which is preliminary data.</text>
</comment>
<dbReference type="Proteomes" id="UP000325313">
    <property type="component" value="Unassembled WGS sequence"/>
</dbReference>
<dbReference type="EMBL" id="VDEP01000102">
    <property type="protein sequence ID" value="KAA1132154.1"/>
    <property type="molecule type" value="Genomic_DNA"/>
</dbReference>
<sequence>MRHKATGFGIIDTLFAHCPKPLAQFVVIPSFSALVNFSGTSRFFWALARDQAIPMA</sequence>